<dbReference type="InterPro" id="IPR013785">
    <property type="entry name" value="Aldolase_TIM"/>
</dbReference>
<dbReference type="CDD" id="cd04725">
    <property type="entry name" value="OMP_decarboxylase_like"/>
    <property type="match status" value="1"/>
</dbReference>
<comment type="catalytic activity">
    <reaction evidence="6">
        <text>orotidine 5'-phosphate + H(+) = UMP + CO2</text>
        <dbReference type="Rhea" id="RHEA:11596"/>
        <dbReference type="ChEBI" id="CHEBI:15378"/>
        <dbReference type="ChEBI" id="CHEBI:16526"/>
        <dbReference type="ChEBI" id="CHEBI:57538"/>
        <dbReference type="ChEBI" id="CHEBI:57865"/>
        <dbReference type="EC" id="4.1.1.23"/>
    </reaction>
</comment>
<keyword evidence="10" id="KW-1185">Reference proteome</keyword>
<dbReference type="AlphaFoldDB" id="A0A2C9D8B8"/>
<accession>A0A2C9D8B8</accession>
<dbReference type="InterPro" id="IPR011995">
    <property type="entry name" value="OMPdecase_type-2"/>
</dbReference>
<evidence type="ECO:0000259" key="8">
    <source>
        <dbReference type="SMART" id="SM00934"/>
    </source>
</evidence>
<reference evidence="10" key="1">
    <citation type="submission" date="2017-09" db="EMBL/GenBank/DDBJ databases">
        <title>Genome sequence of Nannocystis excedens DSM 71.</title>
        <authorList>
            <person name="Blom J."/>
        </authorList>
    </citation>
    <scope>NUCLEOTIDE SEQUENCE [LARGE SCALE GENOMIC DNA]</scope>
    <source>
        <strain evidence="10">type strain: E19</strain>
    </source>
</reference>
<keyword evidence="4" id="KW-0665">Pyrimidine biosynthesis</keyword>
<sequence length="279" mass="29285">MLPFAVRYYEIAARRSPLCVGIDPAPETLAAWDLPFSAEGARSFGLKLVEVTGERVGVFKPQIAFFERFGPAGFQALSDVMQAIADAGALCLSDVKRLDIDHTLVAYAGAWIGQDAGFPSDAITVGAYTGARALRPVVTRAAEHGAGIFVLTRSSNPEGLELQNARIADGRTIAEQIADEITAFNREVADEATGPVGAVIGATLDDAMPVLDRLPQSLILAPGIGAQGATISDVARRFGPHARRTLPAVSRQVAKAGPGGNALIDVVTKLTDEAARLLD</sequence>
<evidence type="ECO:0000256" key="4">
    <source>
        <dbReference type="ARBA" id="ARBA00022975"/>
    </source>
</evidence>
<dbReference type="RefSeq" id="WP_099556938.1">
    <property type="nucleotide sequence ID" value="NZ_LT960614.1"/>
</dbReference>
<dbReference type="PANTHER" id="PTHR43375">
    <property type="entry name" value="OROTIDINE 5'-PHOSPHATE DECARBOXYLASE"/>
    <property type="match status" value="1"/>
</dbReference>
<feature type="domain" description="Orotidine 5'-phosphate decarboxylase" evidence="8">
    <location>
        <begin position="17"/>
        <end position="266"/>
    </location>
</feature>
<protein>
    <recommendedName>
        <fullName evidence="7">Orotidine-5'-phosphate decarboxylase</fullName>
        <ecNumber evidence="7">4.1.1.23</ecNumber>
    </recommendedName>
</protein>
<evidence type="ECO:0000313" key="9">
    <source>
        <dbReference type="EMBL" id="SON56574.1"/>
    </source>
</evidence>
<dbReference type="SUPFAM" id="SSF51366">
    <property type="entry name" value="Ribulose-phoshate binding barrel"/>
    <property type="match status" value="1"/>
</dbReference>
<dbReference type="UniPathway" id="UPA00070">
    <property type="reaction ID" value="UER00120"/>
</dbReference>
<dbReference type="GO" id="GO:0004590">
    <property type="term" value="F:orotidine-5'-phosphate decarboxylase activity"/>
    <property type="evidence" value="ECO:0007669"/>
    <property type="project" value="UniProtKB-UniRule"/>
</dbReference>
<dbReference type="InterPro" id="IPR001754">
    <property type="entry name" value="OMPdeCOase_dom"/>
</dbReference>
<evidence type="ECO:0000256" key="3">
    <source>
        <dbReference type="ARBA" id="ARBA00022793"/>
    </source>
</evidence>
<comment type="pathway">
    <text evidence="1">Pyrimidine metabolism; UMP biosynthesis via de novo pathway; UMP from orotate: step 2/2.</text>
</comment>
<dbReference type="GO" id="GO:0006207">
    <property type="term" value="P:'de novo' pyrimidine nucleobase biosynthetic process"/>
    <property type="evidence" value="ECO:0007669"/>
    <property type="project" value="InterPro"/>
</dbReference>
<comment type="similarity">
    <text evidence="2">Belongs to the OMP decarboxylase family. Type 2 subfamily.</text>
</comment>
<dbReference type="OrthoDB" id="9808470at2"/>
<proteinExistence type="inferred from homology"/>
<dbReference type="NCBIfam" id="TIGR02127">
    <property type="entry name" value="pyrF_sub2"/>
    <property type="match status" value="1"/>
</dbReference>
<evidence type="ECO:0000256" key="6">
    <source>
        <dbReference type="ARBA" id="ARBA00049157"/>
    </source>
</evidence>
<organism evidence="9 10">
    <name type="scientific">Hartmannibacter diazotrophicus</name>
    <dbReference type="NCBI Taxonomy" id="1482074"/>
    <lineage>
        <taxon>Bacteria</taxon>
        <taxon>Pseudomonadati</taxon>
        <taxon>Pseudomonadota</taxon>
        <taxon>Alphaproteobacteria</taxon>
        <taxon>Hyphomicrobiales</taxon>
        <taxon>Pleomorphomonadaceae</taxon>
        <taxon>Hartmannibacter</taxon>
    </lineage>
</organism>
<dbReference type="EMBL" id="LT960614">
    <property type="protein sequence ID" value="SON56574.1"/>
    <property type="molecule type" value="Genomic_DNA"/>
</dbReference>
<dbReference type="Proteomes" id="UP000223606">
    <property type="component" value="Chromosome 1"/>
</dbReference>
<dbReference type="KEGG" id="hdi:HDIA_3033"/>
<dbReference type="Gene3D" id="3.20.20.70">
    <property type="entry name" value="Aldolase class I"/>
    <property type="match status" value="1"/>
</dbReference>
<dbReference type="Pfam" id="PF00215">
    <property type="entry name" value="OMPdecase"/>
    <property type="match status" value="1"/>
</dbReference>
<evidence type="ECO:0000256" key="5">
    <source>
        <dbReference type="ARBA" id="ARBA00023239"/>
    </source>
</evidence>
<keyword evidence="5" id="KW-0456">Lyase</keyword>
<dbReference type="SMART" id="SM00934">
    <property type="entry name" value="OMPdecase"/>
    <property type="match status" value="1"/>
</dbReference>
<keyword evidence="3" id="KW-0210">Decarboxylase</keyword>
<dbReference type="GO" id="GO:0044205">
    <property type="term" value="P:'de novo' UMP biosynthetic process"/>
    <property type="evidence" value="ECO:0007669"/>
    <property type="project" value="UniProtKB-UniPathway"/>
</dbReference>
<evidence type="ECO:0000313" key="10">
    <source>
        <dbReference type="Proteomes" id="UP000223606"/>
    </source>
</evidence>
<dbReference type="PANTHER" id="PTHR43375:SF1">
    <property type="entry name" value="OROTIDINE 5'-PHOSPHATE DECARBOXYLASE"/>
    <property type="match status" value="1"/>
</dbReference>
<evidence type="ECO:0000256" key="1">
    <source>
        <dbReference type="ARBA" id="ARBA00004861"/>
    </source>
</evidence>
<name>A0A2C9D8B8_9HYPH</name>
<dbReference type="InterPro" id="IPR011060">
    <property type="entry name" value="RibuloseP-bd_barrel"/>
</dbReference>
<evidence type="ECO:0000256" key="2">
    <source>
        <dbReference type="ARBA" id="ARBA00008847"/>
    </source>
</evidence>
<dbReference type="EC" id="4.1.1.23" evidence="7"/>
<evidence type="ECO:0000256" key="7">
    <source>
        <dbReference type="NCBIfam" id="TIGR02127"/>
    </source>
</evidence>
<gene>
    <name evidence="9" type="ORF">HDIA_3033</name>
</gene>